<gene>
    <name evidence="2" type="ORF">A2172_00415</name>
</gene>
<dbReference type="PANTHER" id="PTHR34700:SF4">
    <property type="entry name" value="PHAGE-LIKE ELEMENT PBSX PROTEIN XKDP"/>
    <property type="match status" value="1"/>
</dbReference>
<dbReference type="Pfam" id="PF01476">
    <property type="entry name" value="LysM"/>
    <property type="match status" value="2"/>
</dbReference>
<name>A0A1G1W9J6_9BACT</name>
<comment type="caution">
    <text evidence="2">The sequence shown here is derived from an EMBL/GenBank/DDBJ whole genome shotgun (WGS) entry which is preliminary data.</text>
</comment>
<dbReference type="SUPFAM" id="SSF54106">
    <property type="entry name" value="LysM domain"/>
    <property type="match status" value="2"/>
</dbReference>
<proteinExistence type="predicted"/>
<dbReference type="InterPro" id="IPR052196">
    <property type="entry name" value="Bact_Kbp"/>
</dbReference>
<dbReference type="Proteomes" id="UP000176631">
    <property type="component" value="Unassembled WGS sequence"/>
</dbReference>
<dbReference type="AlphaFoldDB" id="A0A1G1W9J6"/>
<dbReference type="EMBL" id="MHCP01000014">
    <property type="protein sequence ID" value="OGY24358.1"/>
    <property type="molecule type" value="Genomic_DNA"/>
</dbReference>
<dbReference type="PROSITE" id="PS51782">
    <property type="entry name" value="LYSM"/>
    <property type="match status" value="2"/>
</dbReference>
<protein>
    <recommendedName>
        <fullName evidence="1">LysM domain-containing protein</fullName>
    </recommendedName>
</protein>
<reference evidence="2 3" key="1">
    <citation type="journal article" date="2016" name="Nat. Commun.">
        <title>Thousands of microbial genomes shed light on interconnected biogeochemical processes in an aquifer system.</title>
        <authorList>
            <person name="Anantharaman K."/>
            <person name="Brown C.T."/>
            <person name="Hug L.A."/>
            <person name="Sharon I."/>
            <person name="Castelle C.J."/>
            <person name="Probst A.J."/>
            <person name="Thomas B.C."/>
            <person name="Singh A."/>
            <person name="Wilkins M.J."/>
            <person name="Karaoz U."/>
            <person name="Brodie E.L."/>
            <person name="Williams K.H."/>
            <person name="Hubbard S.S."/>
            <person name="Banfield J.F."/>
        </authorList>
    </citation>
    <scope>NUCLEOTIDE SEQUENCE [LARGE SCALE GENOMIC DNA]</scope>
</reference>
<dbReference type="PANTHER" id="PTHR34700">
    <property type="entry name" value="POTASSIUM BINDING PROTEIN KBP"/>
    <property type="match status" value="1"/>
</dbReference>
<feature type="domain" description="LysM" evidence="1">
    <location>
        <begin position="58"/>
        <end position="111"/>
    </location>
</feature>
<organism evidence="2 3">
    <name type="scientific">Candidatus Woykebacteria bacterium RBG_13_40_15</name>
    <dbReference type="NCBI Taxonomy" id="1802593"/>
    <lineage>
        <taxon>Bacteria</taxon>
        <taxon>Candidatus Woykeibacteriota</taxon>
    </lineage>
</organism>
<evidence type="ECO:0000259" key="1">
    <source>
        <dbReference type="PROSITE" id="PS51782"/>
    </source>
</evidence>
<sequence>MPAKHTVVAGDSLWDISTKYYEDGYKWVLIATENKIANPNLINPNQVLNIPKADTKVREYTVASGDCLWSIAEKFYGNGFDWTKIRDMNPGKIGILSNGEPLITPGQTLVVP</sequence>
<dbReference type="InterPro" id="IPR018392">
    <property type="entry name" value="LysM"/>
</dbReference>
<dbReference type="Gene3D" id="3.10.350.10">
    <property type="entry name" value="LysM domain"/>
    <property type="match status" value="2"/>
</dbReference>
<dbReference type="InterPro" id="IPR036779">
    <property type="entry name" value="LysM_dom_sf"/>
</dbReference>
<evidence type="ECO:0000313" key="3">
    <source>
        <dbReference type="Proteomes" id="UP000176631"/>
    </source>
</evidence>
<accession>A0A1G1W9J6</accession>
<dbReference type="STRING" id="1802593.A2172_00415"/>
<dbReference type="SMART" id="SM00257">
    <property type="entry name" value="LysM"/>
    <property type="match status" value="2"/>
</dbReference>
<feature type="domain" description="LysM" evidence="1">
    <location>
        <begin position="3"/>
        <end position="50"/>
    </location>
</feature>
<dbReference type="CDD" id="cd00118">
    <property type="entry name" value="LysM"/>
    <property type="match status" value="2"/>
</dbReference>
<evidence type="ECO:0000313" key="2">
    <source>
        <dbReference type="EMBL" id="OGY24358.1"/>
    </source>
</evidence>